<evidence type="ECO:0000259" key="2">
    <source>
        <dbReference type="Pfam" id="PF04909"/>
    </source>
</evidence>
<sequence>MIIDFKMKPPIPKWEELFKAGRTPVTKLFSNLPDFEPTASETFDDVIKEMDEMGITKAVILGRNNSPGSSNEELYEFLKNDDSDRFYGFIGIEDMTVEEAVETIEEYAPTDVFSGVAVAPTKIEPHTKIDDESLHPIFDACVKYDLPFCITLSMLLTLNDEEADYDYINPKHLIPVLHKYPEMKVIVSHAGWPFIQEGIAVAMHFRNLYLCPDFYMGFPGAEALADAADKGLEKQILYASCYPNAPYDYALNQYRKYFSQEVMDSIMHKNAERILNR</sequence>
<dbReference type="GO" id="GO:0016787">
    <property type="term" value="F:hydrolase activity"/>
    <property type="evidence" value="ECO:0007669"/>
    <property type="project" value="InterPro"/>
</dbReference>
<proteinExistence type="predicted"/>
<keyword evidence="1" id="KW-0456">Lyase</keyword>
<dbReference type="InterPro" id="IPR006680">
    <property type="entry name" value="Amidohydro-rel"/>
</dbReference>
<dbReference type="EMBL" id="FNFY01000007">
    <property type="protein sequence ID" value="SDK71204.1"/>
    <property type="molecule type" value="Genomic_DNA"/>
</dbReference>
<dbReference type="Pfam" id="PF04909">
    <property type="entry name" value="Amidohydro_2"/>
    <property type="match status" value="1"/>
</dbReference>
<dbReference type="SUPFAM" id="SSF51556">
    <property type="entry name" value="Metallo-dependent hydrolases"/>
    <property type="match status" value="1"/>
</dbReference>
<dbReference type="STRING" id="576118.SAMN05216216_10798"/>
<evidence type="ECO:0000313" key="4">
    <source>
        <dbReference type="Proteomes" id="UP000199008"/>
    </source>
</evidence>
<dbReference type="AlphaFoldDB" id="A0A1G9E511"/>
<dbReference type="InterPro" id="IPR032466">
    <property type="entry name" value="Metal_Hydrolase"/>
</dbReference>
<dbReference type="OrthoDB" id="9771932at2"/>
<dbReference type="PANTHER" id="PTHR21240">
    <property type="entry name" value="2-AMINO-3-CARBOXYLMUCONATE-6-SEMIALDEHYDE DECARBOXYLASE"/>
    <property type="match status" value="1"/>
</dbReference>
<dbReference type="InterPro" id="IPR032465">
    <property type="entry name" value="ACMSD"/>
</dbReference>
<feature type="domain" description="Amidohydrolase-related" evidence="2">
    <location>
        <begin position="81"/>
        <end position="276"/>
    </location>
</feature>
<gene>
    <name evidence="3" type="ORF">SAMN05216216_10798</name>
</gene>
<evidence type="ECO:0000313" key="3">
    <source>
        <dbReference type="EMBL" id="SDK71204.1"/>
    </source>
</evidence>
<organism evidence="3 4">
    <name type="scientific">Lacicoccus qingdaonensis</name>
    <dbReference type="NCBI Taxonomy" id="576118"/>
    <lineage>
        <taxon>Bacteria</taxon>
        <taxon>Bacillati</taxon>
        <taxon>Bacillota</taxon>
        <taxon>Bacilli</taxon>
        <taxon>Bacillales</taxon>
        <taxon>Salinicoccaceae</taxon>
        <taxon>Lacicoccus</taxon>
    </lineage>
</organism>
<keyword evidence="4" id="KW-1185">Reference proteome</keyword>
<protein>
    <recommendedName>
        <fullName evidence="2">Amidohydrolase-related domain-containing protein</fullName>
    </recommendedName>
</protein>
<accession>A0A1G9E511</accession>
<name>A0A1G9E511_9BACL</name>
<dbReference type="GO" id="GO:0016831">
    <property type="term" value="F:carboxy-lyase activity"/>
    <property type="evidence" value="ECO:0007669"/>
    <property type="project" value="InterPro"/>
</dbReference>
<reference evidence="4" key="1">
    <citation type="submission" date="2016-10" db="EMBL/GenBank/DDBJ databases">
        <authorList>
            <person name="Varghese N."/>
            <person name="Submissions S."/>
        </authorList>
    </citation>
    <scope>NUCLEOTIDE SEQUENCE [LARGE SCALE GENOMIC DNA]</scope>
    <source>
        <strain evidence="4">CGMCC 1.8895</strain>
    </source>
</reference>
<evidence type="ECO:0000256" key="1">
    <source>
        <dbReference type="ARBA" id="ARBA00023239"/>
    </source>
</evidence>
<dbReference type="Proteomes" id="UP000199008">
    <property type="component" value="Unassembled WGS sequence"/>
</dbReference>
<dbReference type="Gene3D" id="3.20.20.140">
    <property type="entry name" value="Metal-dependent hydrolases"/>
    <property type="match status" value="1"/>
</dbReference>
<dbReference type="RefSeq" id="WP_092985720.1">
    <property type="nucleotide sequence ID" value="NZ_FNFY01000007.1"/>
</dbReference>